<dbReference type="InterPro" id="IPR050563">
    <property type="entry name" value="4-hydroxybenzoyl-CoA_TE"/>
</dbReference>
<keyword evidence="2" id="KW-1185">Reference proteome</keyword>
<dbReference type="InterPro" id="IPR029069">
    <property type="entry name" value="HotDog_dom_sf"/>
</dbReference>
<organism evidence="1 2">
    <name type="scientific">Actinomadura barringtoniae</name>
    <dbReference type="NCBI Taxonomy" id="1427535"/>
    <lineage>
        <taxon>Bacteria</taxon>
        <taxon>Bacillati</taxon>
        <taxon>Actinomycetota</taxon>
        <taxon>Actinomycetes</taxon>
        <taxon>Streptosporangiales</taxon>
        <taxon>Thermomonosporaceae</taxon>
        <taxon>Actinomadura</taxon>
    </lineage>
</organism>
<protein>
    <submittedName>
        <fullName evidence="1">Acyl-CoA thioesterase</fullName>
    </submittedName>
</protein>
<gene>
    <name evidence="1" type="ORF">J4573_31885</name>
</gene>
<dbReference type="Gene3D" id="3.10.129.10">
    <property type="entry name" value="Hotdog Thioesterase"/>
    <property type="match status" value="1"/>
</dbReference>
<proteinExistence type="predicted"/>
<sequence>MTEFSVRLEVRIYEIDPQLHLGGASYIQYADQSRYACLRAAGVDVDDLLTHNLGPVNLETSIKYLSELRGGDQVDVSCRWEWGTGKTYRVLHELRHADGRLAAEVAHTSGLLDLKARRLVASPATEWRSRATHPDLLGM</sequence>
<dbReference type="RefSeq" id="WP_208259636.1">
    <property type="nucleotide sequence ID" value="NZ_JAGEOJ010000014.1"/>
</dbReference>
<dbReference type="Proteomes" id="UP000669179">
    <property type="component" value="Unassembled WGS sequence"/>
</dbReference>
<dbReference type="PANTHER" id="PTHR31793:SF24">
    <property type="entry name" value="LONG-CHAIN ACYL-COA THIOESTERASE FADM"/>
    <property type="match status" value="1"/>
</dbReference>
<accession>A0A939PKF8</accession>
<dbReference type="CDD" id="cd00586">
    <property type="entry name" value="4HBT"/>
    <property type="match status" value="1"/>
</dbReference>
<dbReference type="SUPFAM" id="SSF54637">
    <property type="entry name" value="Thioesterase/thiol ester dehydrase-isomerase"/>
    <property type="match status" value="1"/>
</dbReference>
<dbReference type="AlphaFoldDB" id="A0A939PKF8"/>
<dbReference type="PANTHER" id="PTHR31793">
    <property type="entry name" value="4-HYDROXYBENZOYL-COA THIOESTERASE FAMILY MEMBER"/>
    <property type="match status" value="1"/>
</dbReference>
<name>A0A939PKF8_9ACTN</name>
<dbReference type="GO" id="GO:0047617">
    <property type="term" value="F:fatty acyl-CoA hydrolase activity"/>
    <property type="evidence" value="ECO:0007669"/>
    <property type="project" value="TreeGrafter"/>
</dbReference>
<dbReference type="EMBL" id="JAGEOJ010000014">
    <property type="protein sequence ID" value="MBO2451728.1"/>
    <property type="molecule type" value="Genomic_DNA"/>
</dbReference>
<dbReference type="Pfam" id="PF13279">
    <property type="entry name" value="4HBT_2"/>
    <property type="match status" value="1"/>
</dbReference>
<evidence type="ECO:0000313" key="2">
    <source>
        <dbReference type="Proteomes" id="UP000669179"/>
    </source>
</evidence>
<comment type="caution">
    <text evidence="1">The sequence shown here is derived from an EMBL/GenBank/DDBJ whole genome shotgun (WGS) entry which is preliminary data.</text>
</comment>
<evidence type="ECO:0000313" key="1">
    <source>
        <dbReference type="EMBL" id="MBO2451728.1"/>
    </source>
</evidence>
<reference evidence="1" key="1">
    <citation type="submission" date="2021-03" db="EMBL/GenBank/DDBJ databases">
        <authorList>
            <person name="Kanchanasin P."/>
            <person name="Saeng-In P."/>
            <person name="Phongsopitanun W."/>
            <person name="Yuki M."/>
            <person name="Kudo T."/>
            <person name="Ohkuma M."/>
            <person name="Tanasupawat S."/>
        </authorList>
    </citation>
    <scope>NUCLEOTIDE SEQUENCE</scope>
    <source>
        <strain evidence="1">GKU 128</strain>
    </source>
</reference>